<sequence length="65" mass="7423">MEVYVNGQRVILFKGAKVKHALLKADESLYHLARAGKVVIRDQEGNLVDWNGRADEGFHYDVKPR</sequence>
<dbReference type="KEGG" id="cthu:HUR95_06605"/>
<gene>
    <name evidence="1" type="ORF">CathTA2_1418</name>
    <name evidence="2" type="ORF">HUR95_06605</name>
</gene>
<dbReference type="EMBL" id="AFCE01000127">
    <property type="protein sequence ID" value="EGL83078.1"/>
    <property type="molecule type" value="Genomic_DNA"/>
</dbReference>
<dbReference type="eggNOG" id="ENOG5033C52">
    <property type="taxonomic scope" value="Bacteria"/>
</dbReference>
<evidence type="ECO:0000313" key="4">
    <source>
        <dbReference type="Proteomes" id="UP000825179"/>
    </source>
</evidence>
<dbReference type="EMBL" id="CP082237">
    <property type="protein sequence ID" value="QZT34913.1"/>
    <property type="molecule type" value="Genomic_DNA"/>
</dbReference>
<reference evidence="1 3" key="1">
    <citation type="journal article" date="2011" name="J. Bacteriol.">
        <title>Draft genome sequence of the thermoalkaliphilic Caldalkalibacillus thermarum strain TA2.A1.</title>
        <authorList>
            <person name="Kalamorz F."/>
            <person name="Keis S."/>
            <person name="McMillan D.G."/>
            <person name="Olsson K."/>
            <person name="Stanton J.A."/>
            <person name="Stockwell P."/>
            <person name="Black M.A."/>
            <person name="Klingeman D.M."/>
            <person name="Land M.L."/>
            <person name="Han C.S."/>
            <person name="Martin S.L."/>
            <person name="Becher S.A."/>
            <person name="Peddie C.J."/>
            <person name="Morgan H.W."/>
            <person name="Matthies D."/>
            <person name="Preiss L."/>
            <person name="Meier T."/>
            <person name="Brown S.D."/>
            <person name="Cook G.M."/>
        </authorList>
    </citation>
    <scope>NUCLEOTIDE SEQUENCE [LARGE SCALE GENOMIC DNA]</scope>
    <source>
        <strain evidence="1 3">TA2.A1</strain>
    </source>
</reference>
<dbReference type="Proteomes" id="UP000010716">
    <property type="component" value="Unassembled WGS sequence"/>
</dbReference>
<dbReference type="Proteomes" id="UP000825179">
    <property type="component" value="Chromosome"/>
</dbReference>
<dbReference type="RefSeq" id="WP_007504346.1">
    <property type="nucleotide sequence ID" value="NZ_AFCE01000127.1"/>
</dbReference>
<dbReference type="OrthoDB" id="1074836at2"/>
<proteinExistence type="predicted"/>
<evidence type="ECO:0000313" key="2">
    <source>
        <dbReference type="EMBL" id="QZT34913.1"/>
    </source>
</evidence>
<evidence type="ECO:0000313" key="3">
    <source>
        <dbReference type="Proteomes" id="UP000010716"/>
    </source>
</evidence>
<organism evidence="1 3">
    <name type="scientific">Caldalkalibacillus thermarum (strain TA2.A1)</name>
    <dbReference type="NCBI Taxonomy" id="986075"/>
    <lineage>
        <taxon>Bacteria</taxon>
        <taxon>Bacillati</taxon>
        <taxon>Bacillota</taxon>
        <taxon>Bacilli</taxon>
        <taxon>Bacillales</taxon>
        <taxon>Bacillaceae</taxon>
        <taxon>Caldalkalibacillus</taxon>
    </lineage>
</organism>
<reference evidence="2 4" key="2">
    <citation type="journal article" date="2020" name="Extremophiles">
        <title>Genomic analysis of Caldalkalibacillus thermarum TA2.A1 reveals aerobic alkaliphilic metabolism and evolutionary hallmarks linking alkaliphilic bacteria and plant life.</title>
        <authorList>
            <person name="de Jong S.I."/>
            <person name="van den Broek M.A."/>
            <person name="Merkel A.Y."/>
            <person name="de la Torre Cortes P."/>
            <person name="Kalamorz F."/>
            <person name="Cook G.M."/>
            <person name="van Loosdrecht M.C.M."/>
            <person name="McMillan D.G.G."/>
        </authorList>
    </citation>
    <scope>NUCLEOTIDE SEQUENCE [LARGE SCALE GENOMIC DNA]</scope>
    <source>
        <strain evidence="2 4">TA2.A1</strain>
    </source>
</reference>
<protein>
    <submittedName>
        <fullName evidence="1">Uncharacterized protein</fullName>
    </submittedName>
</protein>
<accession>F5L6G8</accession>
<reference evidence="2" key="3">
    <citation type="submission" date="2021-08" db="EMBL/GenBank/DDBJ databases">
        <authorList>
            <person name="de Jong S."/>
            <person name="van den Broek M."/>
            <person name="Merkel A."/>
            <person name="de la Torre Cortes P."/>
            <person name="Kalamorz F."/>
            <person name="Cook G."/>
            <person name="van Loosdrecht M."/>
            <person name="McMillan D."/>
        </authorList>
    </citation>
    <scope>NUCLEOTIDE SEQUENCE</scope>
    <source>
        <strain evidence="2">TA2.A1</strain>
    </source>
</reference>
<evidence type="ECO:0000313" key="1">
    <source>
        <dbReference type="EMBL" id="EGL83078.1"/>
    </source>
</evidence>
<dbReference type="AlphaFoldDB" id="F5L6G8"/>
<name>F5L6G8_CALTT</name>
<keyword evidence="4" id="KW-1185">Reference proteome</keyword>